<gene>
    <name evidence="2" type="ORF">GCM10022255_077440</name>
</gene>
<reference evidence="3" key="1">
    <citation type="journal article" date="2019" name="Int. J. Syst. Evol. Microbiol.">
        <title>The Global Catalogue of Microorganisms (GCM) 10K type strain sequencing project: providing services to taxonomists for standard genome sequencing and annotation.</title>
        <authorList>
            <consortium name="The Broad Institute Genomics Platform"/>
            <consortium name="The Broad Institute Genome Sequencing Center for Infectious Disease"/>
            <person name="Wu L."/>
            <person name="Ma J."/>
        </authorList>
    </citation>
    <scope>NUCLEOTIDE SEQUENCE [LARGE SCALE GENOMIC DNA]</scope>
    <source>
        <strain evidence="3">JCM 17441</strain>
    </source>
</reference>
<protein>
    <submittedName>
        <fullName evidence="2">M28 family peptidase</fullName>
    </submittedName>
</protein>
<dbReference type="PANTHER" id="PTHR12147:SF26">
    <property type="entry name" value="PEPTIDASE M28 DOMAIN-CONTAINING PROTEIN"/>
    <property type="match status" value="1"/>
</dbReference>
<evidence type="ECO:0000259" key="1">
    <source>
        <dbReference type="Pfam" id="PF04389"/>
    </source>
</evidence>
<comment type="caution">
    <text evidence="2">The sequence shown here is derived from an EMBL/GenBank/DDBJ whole genome shotgun (WGS) entry which is preliminary data.</text>
</comment>
<dbReference type="InterPro" id="IPR045175">
    <property type="entry name" value="M28_fam"/>
</dbReference>
<accession>A0ABP8DK96</accession>
<name>A0ABP8DK96_9ACTN</name>
<keyword evidence="3" id="KW-1185">Reference proteome</keyword>
<dbReference type="SUPFAM" id="SSF53187">
    <property type="entry name" value="Zn-dependent exopeptidases"/>
    <property type="match status" value="1"/>
</dbReference>
<dbReference type="Pfam" id="PF04389">
    <property type="entry name" value="Peptidase_M28"/>
    <property type="match status" value="1"/>
</dbReference>
<dbReference type="EMBL" id="BAABAT010000029">
    <property type="protein sequence ID" value="GAA4258080.1"/>
    <property type="molecule type" value="Genomic_DNA"/>
</dbReference>
<dbReference type="InterPro" id="IPR007484">
    <property type="entry name" value="Peptidase_M28"/>
</dbReference>
<dbReference type="PANTHER" id="PTHR12147">
    <property type="entry name" value="METALLOPEPTIDASE M28 FAMILY MEMBER"/>
    <property type="match status" value="1"/>
</dbReference>
<evidence type="ECO:0000313" key="2">
    <source>
        <dbReference type="EMBL" id="GAA4258080.1"/>
    </source>
</evidence>
<feature type="domain" description="Peptidase M28" evidence="1">
    <location>
        <begin position="60"/>
        <end position="256"/>
    </location>
</feature>
<sequence>MAVISPKRLRAHVEALTAHGPRFEDLPGVAAGLRYITNELTELGLPVRVERYGSELHEVNLVAEIQGGTSDDAVELCAHWDSVETAPGADDNASGVAGVLEAARALRDAELPARTIRFVLFGGEEDGVEGSRAHMAYITPQTEAIVFEMIGYTAADQAFPEELAGFVDPPARGDFIALVADEGSQGLLRRFAGRLEVPAFPLVLPELAAEVAMRSDHVPYWETGRRALLVTDTADYRNPQYHRPGDTAETLDYAFAAGVVTAAVRTITELTQ</sequence>
<evidence type="ECO:0000313" key="3">
    <source>
        <dbReference type="Proteomes" id="UP001500620"/>
    </source>
</evidence>
<dbReference type="Proteomes" id="UP001500620">
    <property type="component" value="Unassembled WGS sequence"/>
</dbReference>
<proteinExistence type="predicted"/>
<organism evidence="2 3">
    <name type="scientific">Dactylosporangium darangshiense</name>
    <dbReference type="NCBI Taxonomy" id="579108"/>
    <lineage>
        <taxon>Bacteria</taxon>
        <taxon>Bacillati</taxon>
        <taxon>Actinomycetota</taxon>
        <taxon>Actinomycetes</taxon>
        <taxon>Micromonosporales</taxon>
        <taxon>Micromonosporaceae</taxon>
        <taxon>Dactylosporangium</taxon>
    </lineage>
</organism>
<dbReference type="Gene3D" id="3.40.630.10">
    <property type="entry name" value="Zn peptidases"/>
    <property type="match status" value="1"/>
</dbReference>